<keyword evidence="5" id="KW-0408">Iron</keyword>
<dbReference type="EMBL" id="MN740541">
    <property type="protein sequence ID" value="QHU32753.1"/>
    <property type="molecule type" value="Genomic_DNA"/>
</dbReference>
<evidence type="ECO:0000256" key="1">
    <source>
        <dbReference type="ARBA" id="ARBA00001954"/>
    </source>
</evidence>
<reference evidence="6" key="1">
    <citation type="journal article" date="2020" name="Nature">
        <title>Giant virus diversity and host interactions through global metagenomics.</title>
        <authorList>
            <person name="Schulz F."/>
            <person name="Roux S."/>
            <person name="Paez-Espino D."/>
            <person name="Jungbluth S."/>
            <person name="Walsh D.A."/>
            <person name="Denef V.J."/>
            <person name="McMahon K.D."/>
            <person name="Konstantinidis K.T."/>
            <person name="Eloe-Fadrosh E.A."/>
            <person name="Kyrpides N.C."/>
            <person name="Woyke T."/>
        </authorList>
    </citation>
    <scope>NUCLEOTIDE SEQUENCE</scope>
    <source>
        <strain evidence="6">GVMAG-M-3300027969-2</strain>
    </source>
</reference>
<dbReference type="PANTHER" id="PTHR10543:SF89">
    <property type="entry name" value="CAROTENOID 9,10(9',10')-CLEAVAGE DIOXYGENASE 1"/>
    <property type="match status" value="1"/>
</dbReference>
<evidence type="ECO:0000256" key="4">
    <source>
        <dbReference type="ARBA" id="ARBA00023002"/>
    </source>
</evidence>
<dbReference type="GO" id="GO:0010436">
    <property type="term" value="F:carotenoid dioxygenase activity"/>
    <property type="evidence" value="ECO:0007669"/>
    <property type="project" value="TreeGrafter"/>
</dbReference>
<name>A0A6C0LQP6_9ZZZZ</name>
<dbReference type="PANTHER" id="PTHR10543">
    <property type="entry name" value="BETA-CAROTENE DIOXYGENASE"/>
    <property type="match status" value="1"/>
</dbReference>
<keyword evidence="4" id="KW-0560">Oxidoreductase</keyword>
<sequence length="458" mass="54143">MMKFIILFFTALVYLPFIQPFFLNFKFGKKLNIKEREYKQQLTYILPPHKQQIINKINGFYGLIGPDVNISTVNNLFDLFIGDGNIQGAFFENGNITIIKHFVRTDKLKYEEENGKIPNNNFVKFIFSVFNTVKLLPDMMGLANTALINIRNQIYALYERDQPYLLNINFENKEITTVKKRFIDNIQHISGHTKYINNTVETIDYDVLSNKVMYYQLNDDFKTIFRRNMKTKYMPVVHDFWSTNDKIIFVDSPLTMDMENLFKKSLPVLLNKKQQTFIHILDKKTNLIETYSTNDSFYMFHFADLLETPETIHIYGSLYDELDFSDLNIKGNYREIILCKTNKTVSIKRIRELERFDLDFPIKFDDKIVFRNIKNKTINGFVVFHKMKIMKEIIFKNLCICGEPALLTIEKQPYIVAFGYSKKQNCILFVNLHNYQQIIIDVPVQLNIGFHSLFIQKN</sequence>
<dbReference type="GO" id="GO:0016121">
    <property type="term" value="P:carotene catabolic process"/>
    <property type="evidence" value="ECO:0007669"/>
    <property type="project" value="TreeGrafter"/>
</dbReference>
<evidence type="ECO:0000256" key="5">
    <source>
        <dbReference type="ARBA" id="ARBA00023004"/>
    </source>
</evidence>
<evidence type="ECO:0000313" key="6">
    <source>
        <dbReference type="EMBL" id="QHU32753.1"/>
    </source>
</evidence>
<keyword evidence="3" id="KW-0479">Metal-binding</keyword>
<dbReference type="InterPro" id="IPR004294">
    <property type="entry name" value="Carotenoid_Oase"/>
</dbReference>
<comment type="similarity">
    <text evidence="2">Belongs to the carotenoid oxygenase family.</text>
</comment>
<evidence type="ECO:0000256" key="2">
    <source>
        <dbReference type="ARBA" id="ARBA00006787"/>
    </source>
</evidence>
<organism evidence="6">
    <name type="scientific">viral metagenome</name>
    <dbReference type="NCBI Taxonomy" id="1070528"/>
    <lineage>
        <taxon>unclassified sequences</taxon>
        <taxon>metagenomes</taxon>
        <taxon>organismal metagenomes</taxon>
    </lineage>
</organism>
<evidence type="ECO:0000256" key="3">
    <source>
        <dbReference type="ARBA" id="ARBA00022723"/>
    </source>
</evidence>
<proteinExistence type="inferred from homology"/>
<protein>
    <submittedName>
        <fullName evidence="6">Uncharacterized protein</fullName>
    </submittedName>
</protein>
<comment type="cofactor">
    <cofactor evidence="1">
        <name>Fe(2+)</name>
        <dbReference type="ChEBI" id="CHEBI:29033"/>
    </cofactor>
</comment>
<dbReference type="Pfam" id="PF03055">
    <property type="entry name" value="RPE65"/>
    <property type="match status" value="1"/>
</dbReference>
<dbReference type="GO" id="GO:0046872">
    <property type="term" value="F:metal ion binding"/>
    <property type="evidence" value="ECO:0007669"/>
    <property type="project" value="UniProtKB-KW"/>
</dbReference>
<dbReference type="AlphaFoldDB" id="A0A6C0LQP6"/>
<accession>A0A6C0LQP6</accession>